<dbReference type="EMBL" id="CAJOBP010087575">
    <property type="protein sequence ID" value="CAF4936268.1"/>
    <property type="molecule type" value="Genomic_DNA"/>
</dbReference>
<dbReference type="Gene3D" id="3.20.180.20">
    <property type="entry name" value="Dynein heavy chain, N-terminal domain 2"/>
    <property type="match status" value="1"/>
</dbReference>
<accession>A0A821X501</accession>
<organism evidence="1 2">
    <name type="scientific">Rotaria socialis</name>
    <dbReference type="NCBI Taxonomy" id="392032"/>
    <lineage>
        <taxon>Eukaryota</taxon>
        <taxon>Metazoa</taxon>
        <taxon>Spiralia</taxon>
        <taxon>Gnathifera</taxon>
        <taxon>Rotifera</taxon>
        <taxon>Eurotatoria</taxon>
        <taxon>Bdelloidea</taxon>
        <taxon>Philodinida</taxon>
        <taxon>Philodinidae</taxon>
        <taxon>Rotaria</taxon>
    </lineage>
</organism>
<comment type="caution">
    <text evidence="1">The sequence shown here is derived from an EMBL/GenBank/DDBJ whole genome shotgun (WGS) entry which is preliminary data.</text>
</comment>
<proteinExistence type="predicted"/>
<dbReference type="Proteomes" id="UP000663873">
    <property type="component" value="Unassembled WGS sequence"/>
</dbReference>
<feature type="non-terminal residue" evidence="1">
    <location>
        <position position="1"/>
    </location>
</feature>
<sequence length="41" mass="4616">MEAVTSMQSVEGEIVNFPKTVRPRGMVEQWLASVEQAMYDA</sequence>
<dbReference type="AlphaFoldDB" id="A0A821X501"/>
<keyword evidence="2" id="KW-1185">Reference proteome</keyword>
<gene>
    <name evidence="1" type="ORF">UJA718_LOCUS47108</name>
</gene>
<name>A0A821X501_9BILA</name>
<evidence type="ECO:0000313" key="1">
    <source>
        <dbReference type="EMBL" id="CAF4936268.1"/>
    </source>
</evidence>
<evidence type="ECO:0000313" key="2">
    <source>
        <dbReference type="Proteomes" id="UP000663873"/>
    </source>
</evidence>
<protein>
    <submittedName>
        <fullName evidence="1">Uncharacterized protein</fullName>
    </submittedName>
</protein>
<reference evidence="1" key="1">
    <citation type="submission" date="2021-02" db="EMBL/GenBank/DDBJ databases">
        <authorList>
            <person name="Nowell W R."/>
        </authorList>
    </citation>
    <scope>NUCLEOTIDE SEQUENCE</scope>
</reference>
<dbReference type="InterPro" id="IPR042228">
    <property type="entry name" value="Dynein_linker_3"/>
</dbReference>